<dbReference type="KEGG" id="scac:106088523"/>
<comment type="subcellular location">
    <subcellularLocation>
        <location evidence="1">Membrane</location>
    </subcellularLocation>
</comment>
<dbReference type="Gene3D" id="1.20.1250.20">
    <property type="entry name" value="MFS general substrate transporter like domains"/>
    <property type="match status" value="1"/>
</dbReference>
<dbReference type="GO" id="GO:0022857">
    <property type="term" value="F:transmembrane transporter activity"/>
    <property type="evidence" value="ECO:0007669"/>
    <property type="project" value="InterPro"/>
</dbReference>
<keyword evidence="2 5" id="KW-0812">Transmembrane</keyword>
<feature type="transmembrane region" description="Helical" evidence="5">
    <location>
        <begin position="311"/>
        <end position="332"/>
    </location>
</feature>
<evidence type="ECO:0000313" key="7">
    <source>
        <dbReference type="Proteomes" id="UP000095300"/>
    </source>
</evidence>
<dbReference type="SUPFAM" id="SSF103473">
    <property type="entry name" value="MFS general substrate transporter"/>
    <property type="match status" value="1"/>
</dbReference>
<proteinExistence type="predicted"/>
<evidence type="ECO:0000256" key="4">
    <source>
        <dbReference type="ARBA" id="ARBA00023136"/>
    </source>
</evidence>
<feature type="transmembrane region" description="Helical" evidence="5">
    <location>
        <begin position="275"/>
        <end position="291"/>
    </location>
</feature>
<gene>
    <name evidence="6" type="primary">106088523</name>
</gene>
<keyword evidence="4 5" id="KW-0472">Membrane</keyword>
<dbReference type="InterPro" id="IPR036259">
    <property type="entry name" value="MFS_trans_sf"/>
</dbReference>
<evidence type="ECO:0000256" key="2">
    <source>
        <dbReference type="ARBA" id="ARBA00022692"/>
    </source>
</evidence>
<dbReference type="PANTHER" id="PTHR23529">
    <property type="entry name" value="GH19118P-RELATED"/>
    <property type="match status" value="1"/>
</dbReference>
<accession>A0A1I8PFG2</accession>
<feature type="transmembrane region" description="Helical" evidence="5">
    <location>
        <begin position="193"/>
        <end position="213"/>
    </location>
</feature>
<feature type="transmembrane region" description="Helical" evidence="5">
    <location>
        <begin position="32"/>
        <end position="56"/>
    </location>
</feature>
<dbReference type="VEuPathDB" id="VectorBase:SCAU007638"/>
<evidence type="ECO:0000256" key="1">
    <source>
        <dbReference type="ARBA" id="ARBA00004370"/>
    </source>
</evidence>
<evidence type="ECO:0008006" key="8">
    <source>
        <dbReference type="Google" id="ProtNLM"/>
    </source>
</evidence>
<evidence type="ECO:0000313" key="6">
    <source>
        <dbReference type="EnsemblMetazoa" id="SCAU007638-PA"/>
    </source>
</evidence>
<dbReference type="PANTHER" id="PTHR23529:SF2">
    <property type="entry name" value="GH19118P-RELATED"/>
    <property type="match status" value="1"/>
</dbReference>
<name>A0A1I8PFG2_STOCA</name>
<feature type="transmembrane region" description="Helical" evidence="5">
    <location>
        <begin position="438"/>
        <end position="456"/>
    </location>
</feature>
<evidence type="ECO:0000256" key="5">
    <source>
        <dbReference type="SAM" id="Phobius"/>
    </source>
</evidence>
<keyword evidence="3 5" id="KW-1133">Transmembrane helix</keyword>
<evidence type="ECO:0000256" key="3">
    <source>
        <dbReference type="ARBA" id="ARBA00022989"/>
    </source>
</evidence>
<keyword evidence="7" id="KW-1185">Reference proteome</keyword>
<dbReference type="InterPro" id="IPR005828">
    <property type="entry name" value="MFS_sugar_transport-like"/>
</dbReference>
<dbReference type="Proteomes" id="UP000095300">
    <property type="component" value="Unassembled WGS sequence"/>
</dbReference>
<feature type="transmembrane region" description="Helical" evidence="5">
    <location>
        <begin position="128"/>
        <end position="147"/>
    </location>
</feature>
<feature type="transmembrane region" description="Helical" evidence="5">
    <location>
        <begin position="100"/>
        <end position="116"/>
    </location>
</feature>
<reference evidence="6" key="1">
    <citation type="submission" date="2020-05" db="UniProtKB">
        <authorList>
            <consortium name="EnsemblMetazoa"/>
        </authorList>
    </citation>
    <scope>IDENTIFICATION</scope>
    <source>
        <strain evidence="6">USDA</strain>
    </source>
</reference>
<dbReference type="Pfam" id="PF00083">
    <property type="entry name" value="Sugar_tr"/>
    <property type="match status" value="1"/>
</dbReference>
<organism evidence="6 7">
    <name type="scientific">Stomoxys calcitrans</name>
    <name type="common">Stable fly</name>
    <name type="synonym">Conops calcitrans</name>
    <dbReference type="NCBI Taxonomy" id="35570"/>
    <lineage>
        <taxon>Eukaryota</taxon>
        <taxon>Metazoa</taxon>
        <taxon>Ecdysozoa</taxon>
        <taxon>Arthropoda</taxon>
        <taxon>Hexapoda</taxon>
        <taxon>Insecta</taxon>
        <taxon>Pterygota</taxon>
        <taxon>Neoptera</taxon>
        <taxon>Endopterygota</taxon>
        <taxon>Diptera</taxon>
        <taxon>Brachycera</taxon>
        <taxon>Muscomorpha</taxon>
        <taxon>Muscoidea</taxon>
        <taxon>Muscidae</taxon>
        <taxon>Stomoxys</taxon>
    </lineage>
</organism>
<protein>
    <recommendedName>
        <fullName evidence="8">Major facilitator superfamily (MFS) profile domain-containing protein</fullName>
    </recommendedName>
</protein>
<dbReference type="EnsemblMetazoa" id="SCAU007638-RA">
    <property type="protein sequence ID" value="SCAU007638-PA"/>
    <property type="gene ID" value="SCAU007638"/>
</dbReference>
<feature type="transmembrane region" description="Helical" evidence="5">
    <location>
        <begin position="376"/>
        <end position="398"/>
    </location>
</feature>
<dbReference type="STRING" id="35570.A0A1I8PFG2"/>
<feature type="transmembrane region" description="Helical" evidence="5">
    <location>
        <begin position="76"/>
        <end position="93"/>
    </location>
</feature>
<dbReference type="GO" id="GO:0016020">
    <property type="term" value="C:membrane"/>
    <property type="evidence" value="ECO:0007669"/>
    <property type="project" value="UniProtKB-SubCell"/>
</dbReference>
<sequence length="480" mass="52150">MELRPMAESPTIIYDANIGSSQRSTIPAPISVWYSLHHLCSMAAGAFIFFTGGMAMAQGLGWTEYRVTGYSGHFQYSWFVAVIIGIVLSLPAIRIMPKKFIMGISSLLILAGGIVFTCSPHNLDALVAGRYLNGIAVGLATTPYLTVISDISRFGARGACLGIEQLSLTLGMALQIIITTRWDVRSLLTTNSLHGILDIILAILAGISLWRFVESPVDYLRMGDEASALGALARLQRPPRVNSATNISLVEHNTYLNEHCDLGICSSIGPMLKMIFFRSMMLAFTFSLPLSEMLKMSKSTILSKTSNPSAYLLNIPIVVAAMRILGAFLALLATDRLGRKLPALISALAAGAFMISIAVICRNYDNLDSAHAMSCVSSFCLMVQFCAGMFAPLTSAYVAEAFPLKTKPYCIALCAILEQVIQIIVLCLADPIGNDGTLMAEGIMIVVTTIYFGITMPETKQTSLREAQKRFRNLLNWKAI</sequence>
<feature type="transmembrane region" description="Helical" evidence="5">
    <location>
        <begin position="344"/>
        <end position="364"/>
    </location>
</feature>
<dbReference type="OrthoDB" id="6612291at2759"/>
<dbReference type="AlphaFoldDB" id="A0A1I8PFG2"/>